<dbReference type="GO" id="GO:0005242">
    <property type="term" value="F:inward rectifier potassium channel activity"/>
    <property type="evidence" value="ECO:0007669"/>
    <property type="project" value="InterPro"/>
</dbReference>
<evidence type="ECO:0000256" key="9">
    <source>
        <dbReference type="ARBA" id="ARBA00023136"/>
    </source>
</evidence>
<name>A0A1V9Z520_ACHHY</name>
<evidence type="ECO:0000313" key="16">
    <source>
        <dbReference type="Proteomes" id="UP000243579"/>
    </source>
</evidence>
<evidence type="ECO:0000256" key="2">
    <source>
        <dbReference type="ARBA" id="ARBA00022448"/>
    </source>
</evidence>
<keyword evidence="2 11" id="KW-0813">Transport</keyword>
<gene>
    <name evidence="15" type="ORF">ACHHYP_02935</name>
</gene>
<dbReference type="InterPro" id="IPR013518">
    <property type="entry name" value="K_chnl_inward-rec_Kir_cyto"/>
</dbReference>
<comment type="similarity">
    <text evidence="11">Belongs to the inward rectifier-type potassium channel (TC 1.A.2.1) family.</text>
</comment>
<keyword evidence="4 11" id="KW-0812">Transmembrane</keyword>
<dbReference type="AlphaFoldDB" id="A0A1V9Z520"/>
<dbReference type="InterPro" id="IPR016449">
    <property type="entry name" value="K_chnl_inward-rec_Kir"/>
</dbReference>
<dbReference type="PANTHER" id="PTHR11767">
    <property type="entry name" value="INWARD RECTIFIER POTASSIUM CHANNEL"/>
    <property type="match status" value="1"/>
</dbReference>
<organism evidence="15 16">
    <name type="scientific">Achlya hypogyna</name>
    <name type="common">Oomycete</name>
    <name type="synonym">Protoachlya hypogyna</name>
    <dbReference type="NCBI Taxonomy" id="1202772"/>
    <lineage>
        <taxon>Eukaryota</taxon>
        <taxon>Sar</taxon>
        <taxon>Stramenopiles</taxon>
        <taxon>Oomycota</taxon>
        <taxon>Saprolegniomycetes</taxon>
        <taxon>Saprolegniales</taxon>
        <taxon>Achlyaceae</taxon>
        <taxon>Achlya</taxon>
    </lineage>
</organism>
<accession>A0A1V9Z520</accession>
<dbReference type="GO" id="GO:0034765">
    <property type="term" value="P:regulation of monoatomic ion transmembrane transport"/>
    <property type="evidence" value="ECO:0007669"/>
    <property type="project" value="TreeGrafter"/>
</dbReference>
<dbReference type="Proteomes" id="UP000243579">
    <property type="component" value="Unassembled WGS sequence"/>
</dbReference>
<evidence type="ECO:0000256" key="11">
    <source>
        <dbReference type="RuleBase" id="RU003822"/>
    </source>
</evidence>
<evidence type="ECO:0000256" key="7">
    <source>
        <dbReference type="ARBA" id="ARBA00022989"/>
    </source>
</evidence>
<keyword evidence="10 11" id="KW-0407">Ion channel</keyword>
<comment type="caution">
    <text evidence="15">The sequence shown here is derived from an EMBL/GenBank/DDBJ whole genome shotgun (WGS) entry which is preliminary data.</text>
</comment>
<dbReference type="SUPFAM" id="SSF81296">
    <property type="entry name" value="E set domains"/>
    <property type="match status" value="1"/>
</dbReference>
<protein>
    <submittedName>
        <fullName evidence="15">Inward rectifier K channel (IRK-C) family protein</fullName>
    </submittedName>
</protein>
<keyword evidence="7 12" id="KW-1133">Transmembrane helix</keyword>
<dbReference type="STRING" id="1202772.A0A1V9Z520"/>
<evidence type="ECO:0000256" key="12">
    <source>
        <dbReference type="SAM" id="Phobius"/>
    </source>
</evidence>
<dbReference type="SUPFAM" id="SSF81324">
    <property type="entry name" value="Voltage-gated potassium channels"/>
    <property type="match status" value="1"/>
</dbReference>
<dbReference type="Gene3D" id="2.60.40.1400">
    <property type="entry name" value="G protein-activated inward rectifier potassium channel 1"/>
    <property type="match status" value="1"/>
</dbReference>
<keyword evidence="16" id="KW-1185">Reference proteome</keyword>
<dbReference type="Gene3D" id="1.10.287.70">
    <property type="match status" value="1"/>
</dbReference>
<feature type="domain" description="Inward rectifier potassium channel C-terminal" evidence="14">
    <location>
        <begin position="195"/>
        <end position="276"/>
    </location>
</feature>
<evidence type="ECO:0000256" key="10">
    <source>
        <dbReference type="ARBA" id="ARBA00023303"/>
    </source>
</evidence>
<keyword evidence="3 11" id="KW-0633">Potassium transport</keyword>
<evidence type="ECO:0000256" key="5">
    <source>
        <dbReference type="ARBA" id="ARBA00022882"/>
    </source>
</evidence>
<evidence type="ECO:0000259" key="13">
    <source>
        <dbReference type="Pfam" id="PF01007"/>
    </source>
</evidence>
<dbReference type="InterPro" id="IPR014756">
    <property type="entry name" value="Ig_E-set"/>
</dbReference>
<keyword evidence="8 11" id="KW-0406">Ion transport</keyword>
<feature type="domain" description="Inward rectifier potassium channel C-terminal" evidence="14">
    <location>
        <begin position="350"/>
        <end position="416"/>
    </location>
</feature>
<dbReference type="Pfam" id="PF01007">
    <property type="entry name" value="IRK"/>
    <property type="match status" value="1"/>
</dbReference>
<dbReference type="Pfam" id="PF17655">
    <property type="entry name" value="IRK_C"/>
    <property type="match status" value="2"/>
</dbReference>
<feature type="transmembrane region" description="Helical" evidence="12">
    <location>
        <begin position="137"/>
        <end position="155"/>
    </location>
</feature>
<evidence type="ECO:0000259" key="14">
    <source>
        <dbReference type="Pfam" id="PF17655"/>
    </source>
</evidence>
<dbReference type="EMBL" id="JNBR01000430">
    <property type="protein sequence ID" value="OQR93085.1"/>
    <property type="molecule type" value="Genomic_DNA"/>
</dbReference>
<dbReference type="GO" id="GO:1990573">
    <property type="term" value="P:potassium ion import across plasma membrane"/>
    <property type="evidence" value="ECO:0007669"/>
    <property type="project" value="TreeGrafter"/>
</dbReference>
<evidence type="ECO:0000256" key="4">
    <source>
        <dbReference type="ARBA" id="ARBA00022692"/>
    </source>
</evidence>
<feature type="transmembrane region" description="Helical" evidence="12">
    <location>
        <begin position="78"/>
        <end position="97"/>
    </location>
</feature>
<dbReference type="GO" id="GO:0005886">
    <property type="term" value="C:plasma membrane"/>
    <property type="evidence" value="ECO:0007669"/>
    <property type="project" value="TreeGrafter"/>
</dbReference>
<proteinExistence type="inferred from homology"/>
<evidence type="ECO:0000313" key="15">
    <source>
        <dbReference type="EMBL" id="OQR93085.1"/>
    </source>
</evidence>
<dbReference type="PANTHER" id="PTHR11767:SF103">
    <property type="entry name" value="POTASSIUM CHANNEL INWARDLY RECTIFYING TRANSMEMBRANE DOMAIN-CONTAINING PROTEIN"/>
    <property type="match status" value="1"/>
</dbReference>
<dbReference type="GO" id="GO:0034702">
    <property type="term" value="C:monoatomic ion channel complex"/>
    <property type="evidence" value="ECO:0007669"/>
    <property type="project" value="UniProtKB-KW"/>
</dbReference>
<keyword evidence="6 11" id="KW-0630">Potassium</keyword>
<evidence type="ECO:0000256" key="3">
    <source>
        <dbReference type="ARBA" id="ARBA00022538"/>
    </source>
</evidence>
<evidence type="ECO:0000256" key="6">
    <source>
        <dbReference type="ARBA" id="ARBA00022958"/>
    </source>
</evidence>
<feature type="transmembrane region" description="Helical" evidence="12">
    <location>
        <begin position="167"/>
        <end position="185"/>
    </location>
</feature>
<evidence type="ECO:0000256" key="1">
    <source>
        <dbReference type="ARBA" id="ARBA00004141"/>
    </source>
</evidence>
<sequence>MDVTKALLPTDAGIQVKQYSAVPRPPRLVDRGGQFRSQGRPAYATQGIYNIQRSGGNWRKIYWDDFFHTVINTRTDRIIFGIFVTYALVIFVFAVAFRHISVTDEACNVGVSTLMEAYIFSVETIMTIGYGAPTNDIFYGGCGSMAVLLTLEVPLRRRARFSPPPQSFSGIFLDCICIGMFFVRFSRATRRANSIIFTQSAVVRKIRGQYYFMFQVCERRKHQLLEAHVRCYAVRHEINPDGSEGALFQTHHMRLQQPDDDVGAYLLMALPQVVVRDLGTGGRRDHPEQVHRIDQWSPFYPQECRRSDYEASTSAAFPDPSQRAIDHENGNRDYNDADFVPAVPTEAQLQAHLERSELEVVVILEGEDSTTSNTMQARYSYTASDIAWNATFTPCVSRTPAGGVHIDFDKFHNLQPAPLEAVFVSTPSVF</sequence>
<dbReference type="InterPro" id="IPR041647">
    <property type="entry name" value="IRK_C"/>
</dbReference>
<keyword evidence="9 12" id="KW-0472">Membrane</keyword>
<dbReference type="OrthoDB" id="273257at2759"/>
<keyword evidence="5 11" id="KW-0851">Voltage-gated channel</keyword>
<dbReference type="InterPro" id="IPR040445">
    <property type="entry name" value="Kir_TM"/>
</dbReference>
<comment type="subcellular location">
    <subcellularLocation>
        <location evidence="1 11">Membrane</location>
        <topology evidence="1 11">Multi-pass membrane protein</topology>
    </subcellularLocation>
</comment>
<reference evidence="15 16" key="1">
    <citation type="journal article" date="2014" name="Genome Biol. Evol.">
        <title>The secreted proteins of Achlya hypogyna and Thraustotheca clavata identify the ancestral oomycete secretome and reveal gene acquisitions by horizontal gene transfer.</title>
        <authorList>
            <person name="Misner I."/>
            <person name="Blouin N."/>
            <person name="Leonard G."/>
            <person name="Richards T.A."/>
            <person name="Lane C.E."/>
        </authorList>
    </citation>
    <scope>NUCLEOTIDE SEQUENCE [LARGE SCALE GENOMIC DNA]</scope>
    <source>
        <strain evidence="15 16">ATCC 48635</strain>
    </source>
</reference>
<feature type="domain" description="Potassium channel inwardly rectifying transmembrane" evidence="13">
    <location>
        <begin position="59"/>
        <end position="133"/>
    </location>
</feature>
<evidence type="ECO:0000256" key="8">
    <source>
        <dbReference type="ARBA" id="ARBA00023065"/>
    </source>
</evidence>